<gene>
    <name evidence="2" type="ORF">PH586_19365</name>
</gene>
<keyword evidence="1" id="KW-0472">Membrane</keyword>
<reference evidence="2 3" key="1">
    <citation type="submission" date="2023-01" db="EMBL/GenBank/DDBJ databases">
        <title>Pseudomonas SA3-5T sp. nov., isolated from tidal flat sediment.</title>
        <authorList>
            <person name="Kim H.S."/>
            <person name="Kim J.-S."/>
            <person name="Suh M.K."/>
            <person name="Eom M.K."/>
            <person name="Lee J.-S."/>
        </authorList>
    </citation>
    <scope>NUCLEOTIDE SEQUENCE [LARGE SCALE GENOMIC DNA]</scope>
    <source>
        <strain evidence="2 3">SA3-5</strain>
    </source>
</reference>
<sequence length="41" mass="4487">MKTEYWLSSALLMLVAALLALAWWGWGRSGLAFMQLGLGAC</sequence>
<evidence type="ECO:0000256" key="1">
    <source>
        <dbReference type="SAM" id="Phobius"/>
    </source>
</evidence>
<feature type="transmembrane region" description="Helical" evidence="1">
    <location>
        <begin position="6"/>
        <end position="26"/>
    </location>
</feature>
<keyword evidence="1" id="KW-0812">Transmembrane</keyword>
<dbReference type="RefSeq" id="WP_271349529.1">
    <property type="nucleotide sequence ID" value="NZ_JAQJZJ010000010.1"/>
</dbReference>
<comment type="caution">
    <text evidence="2">The sequence shown here is derived from an EMBL/GenBank/DDBJ whole genome shotgun (WGS) entry which is preliminary data.</text>
</comment>
<proteinExistence type="predicted"/>
<accession>A0ABT4XK13</accession>
<dbReference type="EMBL" id="JAQJZJ010000010">
    <property type="protein sequence ID" value="MDA7088544.1"/>
    <property type="molecule type" value="Genomic_DNA"/>
</dbReference>
<dbReference type="Proteomes" id="UP001212042">
    <property type="component" value="Unassembled WGS sequence"/>
</dbReference>
<protein>
    <submittedName>
        <fullName evidence="2">Uncharacterized protein</fullName>
    </submittedName>
</protein>
<organism evidence="2 3">
    <name type="scientific">Pseudomonas aestuarii</name>
    <dbReference type="NCBI Taxonomy" id="3018340"/>
    <lineage>
        <taxon>Bacteria</taxon>
        <taxon>Pseudomonadati</taxon>
        <taxon>Pseudomonadota</taxon>
        <taxon>Gammaproteobacteria</taxon>
        <taxon>Pseudomonadales</taxon>
        <taxon>Pseudomonadaceae</taxon>
        <taxon>Pseudomonas</taxon>
    </lineage>
</organism>
<keyword evidence="1" id="KW-1133">Transmembrane helix</keyword>
<keyword evidence="3" id="KW-1185">Reference proteome</keyword>
<evidence type="ECO:0000313" key="2">
    <source>
        <dbReference type="EMBL" id="MDA7088544.1"/>
    </source>
</evidence>
<evidence type="ECO:0000313" key="3">
    <source>
        <dbReference type="Proteomes" id="UP001212042"/>
    </source>
</evidence>
<name>A0ABT4XK13_9PSED</name>